<feature type="compositionally biased region" description="Basic residues" evidence="1">
    <location>
        <begin position="10"/>
        <end position="19"/>
    </location>
</feature>
<feature type="compositionally biased region" description="Basic and acidic residues" evidence="1">
    <location>
        <begin position="28"/>
        <end position="45"/>
    </location>
</feature>
<gene>
    <name evidence="2" type="ORF">C1SCF055_LOCUS43974</name>
</gene>
<dbReference type="EMBL" id="CAMXCT020006753">
    <property type="protein sequence ID" value="CAL1172852.1"/>
    <property type="molecule type" value="Genomic_DNA"/>
</dbReference>
<organism evidence="2">
    <name type="scientific">Cladocopium goreaui</name>
    <dbReference type="NCBI Taxonomy" id="2562237"/>
    <lineage>
        <taxon>Eukaryota</taxon>
        <taxon>Sar</taxon>
        <taxon>Alveolata</taxon>
        <taxon>Dinophyceae</taxon>
        <taxon>Suessiales</taxon>
        <taxon>Symbiodiniaceae</taxon>
        <taxon>Cladocopium</taxon>
    </lineage>
</organism>
<proteinExistence type="predicted"/>
<reference evidence="3" key="2">
    <citation type="submission" date="2024-04" db="EMBL/GenBank/DDBJ databases">
        <authorList>
            <person name="Chen Y."/>
            <person name="Shah S."/>
            <person name="Dougan E. K."/>
            <person name="Thang M."/>
            <person name="Chan C."/>
        </authorList>
    </citation>
    <scope>NUCLEOTIDE SEQUENCE [LARGE SCALE GENOMIC DNA]</scope>
</reference>
<evidence type="ECO:0000313" key="3">
    <source>
        <dbReference type="EMBL" id="CAL1172852.1"/>
    </source>
</evidence>
<evidence type="ECO:0000313" key="4">
    <source>
        <dbReference type="Proteomes" id="UP001152797"/>
    </source>
</evidence>
<keyword evidence="4" id="KW-1185">Reference proteome</keyword>
<dbReference type="AlphaFoldDB" id="A0A9P1M3X4"/>
<reference evidence="2" key="1">
    <citation type="submission" date="2022-10" db="EMBL/GenBank/DDBJ databases">
        <authorList>
            <person name="Chen Y."/>
            <person name="Dougan E. K."/>
            <person name="Chan C."/>
            <person name="Rhodes N."/>
            <person name="Thang M."/>
        </authorList>
    </citation>
    <scope>NUCLEOTIDE SEQUENCE</scope>
</reference>
<feature type="non-terminal residue" evidence="2">
    <location>
        <position position="156"/>
    </location>
</feature>
<sequence>PLTIAGWRQPKNKKGKGRGGKVSGKGKGNGDEKSPQRSKRNRGDDELLQLDLKRKSHLLSQNVAEQALQLKEQVVEQLAVTDGSEELTDHRALVESRLNQVLALASDPDASHLVLSPGCKKAKNDFFSPDDGKLSENIIKTFQKKFKAAVQLVNNA</sequence>
<feature type="non-terminal residue" evidence="2">
    <location>
        <position position="1"/>
    </location>
</feature>
<dbReference type="Proteomes" id="UP001152797">
    <property type="component" value="Unassembled WGS sequence"/>
</dbReference>
<dbReference type="EMBL" id="CAMXCT030006753">
    <property type="protein sequence ID" value="CAL4806789.1"/>
    <property type="molecule type" value="Genomic_DNA"/>
</dbReference>
<dbReference type="EMBL" id="CAMXCT010006753">
    <property type="protein sequence ID" value="CAI4019477.1"/>
    <property type="molecule type" value="Genomic_DNA"/>
</dbReference>
<accession>A0A9P1M3X4</accession>
<evidence type="ECO:0000313" key="2">
    <source>
        <dbReference type="EMBL" id="CAI4019477.1"/>
    </source>
</evidence>
<feature type="region of interest" description="Disordered" evidence="1">
    <location>
        <begin position="1"/>
        <end position="45"/>
    </location>
</feature>
<protein>
    <submittedName>
        <fullName evidence="2">Uncharacterized protein</fullName>
    </submittedName>
</protein>
<comment type="caution">
    <text evidence="2">The sequence shown here is derived from an EMBL/GenBank/DDBJ whole genome shotgun (WGS) entry which is preliminary data.</text>
</comment>
<name>A0A9P1M3X4_9DINO</name>
<evidence type="ECO:0000256" key="1">
    <source>
        <dbReference type="SAM" id="MobiDB-lite"/>
    </source>
</evidence>